<evidence type="ECO:0000313" key="11">
    <source>
        <dbReference type="Proteomes" id="UP000601435"/>
    </source>
</evidence>
<evidence type="ECO:0000256" key="7">
    <source>
        <dbReference type="ARBA" id="ARBA00022842"/>
    </source>
</evidence>
<evidence type="ECO:0000256" key="2">
    <source>
        <dbReference type="ARBA" id="ARBA00006220"/>
    </source>
</evidence>
<evidence type="ECO:0000256" key="3">
    <source>
        <dbReference type="ARBA" id="ARBA00012146"/>
    </source>
</evidence>
<dbReference type="Pfam" id="PF00719">
    <property type="entry name" value="Pyrophosphatase"/>
    <property type="match status" value="1"/>
</dbReference>
<dbReference type="GO" id="GO:0004427">
    <property type="term" value="F:inorganic diphosphate phosphatase activity"/>
    <property type="evidence" value="ECO:0007669"/>
    <property type="project" value="UniProtKB-EC"/>
</dbReference>
<organism evidence="10 11">
    <name type="scientific">Symbiodinium necroappetens</name>
    <dbReference type="NCBI Taxonomy" id="1628268"/>
    <lineage>
        <taxon>Eukaryota</taxon>
        <taxon>Sar</taxon>
        <taxon>Alveolata</taxon>
        <taxon>Dinophyceae</taxon>
        <taxon>Suessiales</taxon>
        <taxon>Symbiodiniaceae</taxon>
        <taxon>Symbiodinium</taxon>
    </lineage>
</organism>
<comment type="similarity">
    <text evidence="2">Belongs to the PPase family.</text>
</comment>
<dbReference type="AlphaFoldDB" id="A0A812MHQ3"/>
<evidence type="ECO:0000256" key="6">
    <source>
        <dbReference type="ARBA" id="ARBA00022801"/>
    </source>
</evidence>
<keyword evidence="11" id="KW-1185">Reference proteome</keyword>
<accession>A0A812MHQ3</accession>
<dbReference type="EMBL" id="CAJNJA010011119">
    <property type="protein sequence ID" value="CAE7266705.1"/>
    <property type="molecule type" value="Genomic_DNA"/>
</dbReference>
<dbReference type="OrthoDB" id="1608002at2759"/>
<dbReference type="SUPFAM" id="SSF50324">
    <property type="entry name" value="Inorganic pyrophosphatase"/>
    <property type="match status" value="1"/>
</dbReference>
<evidence type="ECO:0000256" key="8">
    <source>
        <dbReference type="ARBA" id="ARBA00040300"/>
    </source>
</evidence>
<dbReference type="GO" id="GO:0005737">
    <property type="term" value="C:cytoplasm"/>
    <property type="evidence" value="ECO:0007669"/>
    <property type="project" value="InterPro"/>
</dbReference>
<dbReference type="InterPro" id="IPR008162">
    <property type="entry name" value="Pyrophosphatase"/>
</dbReference>
<dbReference type="GO" id="GO:0000287">
    <property type="term" value="F:magnesium ion binding"/>
    <property type="evidence" value="ECO:0007669"/>
    <property type="project" value="InterPro"/>
</dbReference>
<proteinExistence type="inferred from homology"/>
<name>A0A812MHQ3_9DINO</name>
<dbReference type="PANTHER" id="PTHR10286">
    <property type="entry name" value="INORGANIC PYROPHOSPHATASE"/>
    <property type="match status" value="1"/>
</dbReference>
<keyword evidence="4" id="KW-0963">Cytoplasm</keyword>
<gene>
    <name evidence="10" type="primary">ppa2</name>
    <name evidence="10" type="ORF">SNEC2469_LOCUS6291</name>
</gene>
<dbReference type="Gene3D" id="3.90.80.10">
    <property type="entry name" value="Inorganic pyrophosphatase"/>
    <property type="match status" value="1"/>
</dbReference>
<comment type="caution">
    <text evidence="10">The sequence shown here is derived from an EMBL/GenBank/DDBJ whole genome shotgun (WGS) entry which is preliminary data.</text>
</comment>
<dbReference type="HAMAP" id="MF_00209">
    <property type="entry name" value="Inorganic_PPase"/>
    <property type="match status" value="1"/>
</dbReference>
<keyword evidence="7" id="KW-0460">Magnesium</keyword>
<dbReference type="FunFam" id="3.90.80.10:FF:000003">
    <property type="entry name" value="Inorganic pyrophosphatase"/>
    <property type="match status" value="1"/>
</dbReference>
<evidence type="ECO:0000313" key="10">
    <source>
        <dbReference type="EMBL" id="CAE7266705.1"/>
    </source>
</evidence>
<protein>
    <recommendedName>
        <fullName evidence="8">Inorganic pyrophosphatase</fullName>
        <ecNumber evidence="3">3.6.1.1</ecNumber>
    </recommendedName>
</protein>
<comment type="cofactor">
    <cofactor evidence="1">
        <name>Mg(2+)</name>
        <dbReference type="ChEBI" id="CHEBI:18420"/>
    </cofactor>
</comment>
<reference evidence="10" key="1">
    <citation type="submission" date="2021-02" db="EMBL/GenBank/DDBJ databases">
        <authorList>
            <person name="Dougan E. K."/>
            <person name="Rhodes N."/>
            <person name="Thang M."/>
            <person name="Chan C."/>
        </authorList>
    </citation>
    <scope>NUCLEOTIDE SEQUENCE</scope>
</reference>
<dbReference type="EC" id="3.6.1.1" evidence="3"/>
<dbReference type="CDD" id="cd00412">
    <property type="entry name" value="pyrophosphatase"/>
    <property type="match status" value="1"/>
</dbReference>
<dbReference type="PROSITE" id="PS00387">
    <property type="entry name" value="PPASE"/>
    <property type="match status" value="1"/>
</dbReference>
<keyword evidence="5" id="KW-0479">Metal-binding</keyword>
<evidence type="ECO:0000256" key="1">
    <source>
        <dbReference type="ARBA" id="ARBA00001946"/>
    </source>
</evidence>
<evidence type="ECO:0000256" key="9">
    <source>
        <dbReference type="ARBA" id="ARBA00047820"/>
    </source>
</evidence>
<dbReference type="Proteomes" id="UP000601435">
    <property type="component" value="Unassembled WGS sequence"/>
</dbReference>
<keyword evidence="6" id="KW-0378">Hydrolase</keyword>
<evidence type="ECO:0000256" key="4">
    <source>
        <dbReference type="ARBA" id="ARBA00022490"/>
    </source>
</evidence>
<sequence length="187" mass="21239">MFHPWHDVTPAVEDRELPHGFRAVIEIPKGSVNKYELDKKSGMLKLDRTLHSAVYYPANYGFIPQTLAEDDDPLDVLVFASTPIEPMCLCSARPVGVMEMVDEGAPDHKIVAVLIGDPEYKQYRDAADFPEHTFKMLKRFFEDYKQLEGKEVAVDEIKPAAEALAILEDCLLRYSKVRRQGKMEGLI</sequence>
<dbReference type="InterPro" id="IPR036649">
    <property type="entry name" value="Pyrophosphatase_sf"/>
</dbReference>
<comment type="catalytic activity">
    <reaction evidence="9">
        <text>diphosphate + H2O = 2 phosphate + H(+)</text>
        <dbReference type="Rhea" id="RHEA:24576"/>
        <dbReference type="ChEBI" id="CHEBI:15377"/>
        <dbReference type="ChEBI" id="CHEBI:15378"/>
        <dbReference type="ChEBI" id="CHEBI:33019"/>
        <dbReference type="ChEBI" id="CHEBI:43474"/>
        <dbReference type="EC" id="3.6.1.1"/>
    </reaction>
</comment>
<evidence type="ECO:0000256" key="5">
    <source>
        <dbReference type="ARBA" id="ARBA00022723"/>
    </source>
</evidence>
<dbReference type="GO" id="GO:0006796">
    <property type="term" value="P:phosphate-containing compound metabolic process"/>
    <property type="evidence" value="ECO:0007669"/>
    <property type="project" value="InterPro"/>
</dbReference>